<keyword evidence="9" id="KW-1185">Reference proteome</keyword>
<dbReference type="InterPro" id="IPR018289">
    <property type="entry name" value="MULE_transposase_dom"/>
</dbReference>
<comment type="similarity">
    <text evidence="1 6">Belongs to the FHY3/FAR1 family.</text>
</comment>
<evidence type="ECO:0000256" key="2">
    <source>
        <dbReference type="ARBA" id="ARBA00022723"/>
    </source>
</evidence>
<dbReference type="PANTHER" id="PTHR31669">
    <property type="entry name" value="PROTEIN FAR1-RELATED SEQUENCE 10-RELATED"/>
    <property type="match status" value="1"/>
</dbReference>
<dbReference type="GO" id="GO:0005634">
    <property type="term" value="C:nucleus"/>
    <property type="evidence" value="ECO:0007669"/>
    <property type="project" value="UniProtKB-SubCell"/>
</dbReference>
<comment type="caution">
    <text evidence="8">The sequence shown here is derived from an EMBL/GenBank/DDBJ whole genome shotgun (WGS) entry which is preliminary data.</text>
</comment>
<evidence type="ECO:0000259" key="7">
    <source>
        <dbReference type="PROSITE" id="PS50966"/>
    </source>
</evidence>
<feature type="domain" description="SWIM-type" evidence="7">
    <location>
        <begin position="662"/>
        <end position="709"/>
    </location>
</feature>
<dbReference type="Proteomes" id="UP001140949">
    <property type="component" value="Unassembled WGS sequence"/>
</dbReference>
<accession>A0AAX6FWU6</accession>
<dbReference type="Pfam" id="PF10551">
    <property type="entry name" value="MULE"/>
    <property type="match status" value="1"/>
</dbReference>
<dbReference type="GO" id="GO:0008270">
    <property type="term" value="F:zinc ion binding"/>
    <property type="evidence" value="ECO:0007669"/>
    <property type="project" value="UniProtKB-UniRule"/>
</dbReference>
<dbReference type="SMART" id="SM00575">
    <property type="entry name" value="ZnF_PMZ"/>
    <property type="match status" value="1"/>
</dbReference>
<dbReference type="GO" id="GO:0006355">
    <property type="term" value="P:regulation of DNA-templated transcription"/>
    <property type="evidence" value="ECO:0007669"/>
    <property type="project" value="UniProtKB-UniRule"/>
</dbReference>
<dbReference type="Pfam" id="PF04434">
    <property type="entry name" value="SWIM"/>
    <property type="match status" value="1"/>
</dbReference>
<proteinExistence type="inferred from homology"/>
<dbReference type="EMBL" id="JANAVB010025196">
    <property type="protein sequence ID" value="KAJ6820929.1"/>
    <property type="molecule type" value="Genomic_DNA"/>
</dbReference>
<dbReference type="AlphaFoldDB" id="A0AAX6FWU6"/>
<dbReference type="InterPro" id="IPR031052">
    <property type="entry name" value="FHY3/FAR1"/>
</dbReference>
<keyword evidence="2 6" id="KW-0479">Metal-binding</keyword>
<dbReference type="InterPro" id="IPR007527">
    <property type="entry name" value="Znf_SWIM"/>
</dbReference>
<sequence>MAEPEGDHDTSWVPKVDMEFKSDDEAYQFYNNYAKLVGFSVRKAWINRRTSGVIISRTYVCYKQGYQGNKKDEYEVKKPRKNERTGCLAHMVVKITDSGSYRVSEFHPMHNHELIPRTNAHILKSHRGRAAKKPRIIVENMALQKATIEYLVRQAGGYRQVNFVSVEDAAEQSWAPKVDMEFQSDDEAYQFYTEYGRKVGFVIRRAWVNRKPSGVVVSRTYVCYKEGFYGNKKDENQVKQHQPKSTERTGCLARMIIKLAINGKYRVSDFQPNHNHDLITARTAHMLKLHRAAAKSKTVGNMVGDAKTALKASPKCVGEHLRSIQCENHIPATKKCIYARKIGDVGAILQYMQEKQADDKSFYYAIQFDDEDQVTNVFWADGKSMVDYYHFSDVICWDMTYRTSSYGRPFAPFYGVNHHKQIVFFGAALLYDESEESFKWLLTTFKEAMSGKQPTVILTDHDEAIVHATASVWQDTTYCTCVWHVYHNANKYLAQIFQGSRTFAYDFSSLVFDCEDEEEFISSWGKMLGQYDLNDNPWLNQLFKERKKWALPYRRGTFCADMRNIQRRENLNSMLKDYLGLKQDLLQFFKHYERIVDEHRQAEVHADFHAAQSASLMVPSRMLRQAANAYTPAVLDMFQKEFEMSLDCMVYRCGEHGTTYEYKVTSDANPTKHSVKFDSLNGTVVCSCKKFKFLGIQCRHALKVLDILNIKELPAQYLLKRWRKDAKVGSLRADPRFASDIDSNSSKAHRSSYLHCIFSIIAARATHTVEGYAFIENQLDQLTEDVYHVLQTRLPKELQLH</sequence>
<dbReference type="Pfam" id="PF03101">
    <property type="entry name" value="FAR1"/>
    <property type="match status" value="2"/>
</dbReference>
<evidence type="ECO:0000313" key="9">
    <source>
        <dbReference type="Proteomes" id="UP001140949"/>
    </source>
</evidence>
<dbReference type="PANTHER" id="PTHR31669:SF281">
    <property type="entry name" value="PROTEIN FAR1-RELATED SEQUENCE"/>
    <property type="match status" value="1"/>
</dbReference>
<organism evidence="8 9">
    <name type="scientific">Iris pallida</name>
    <name type="common">Sweet iris</name>
    <dbReference type="NCBI Taxonomy" id="29817"/>
    <lineage>
        <taxon>Eukaryota</taxon>
        <taxon>Viridiplantae</taxon>
        <taxon>Streptophyta</taxon>
        <taxon>Embryophyta</taxon>
        <taxon>Tracheophyta</taxon>
        <taxon>Spermatophyta</taxon>
        <taxon>Magnoliopsida</taxon>
        <taxon>Liliopsida</taxon>
        <taxon>Asparagales</taxon>
        <taxon>Iridaceae</taxon>
        <taxon>Iridoideae</taxon>
        <taxon>Irideae</taxon>
        <taxon>Iris</taxon>
    </lineage>
</organism>
<evidence type="ECO:0000256" key="3">
    <source>
        <dbReference type="ARBA" id="ARBA00022771"/>
    </source>
</evidence>
<name>A0AAX6FWU6_IRIPA</name>
<evidence type="ECO:0000256" key="5">
    <source>
        <dbReference type="PROSITE-ProRule" id="PRU00325"/>
    </source>
</evidence>
<dbReference type="InterPro" id="IPR006564">
    <property type="entry name" value="Znf_PMZ"/>
</dbReference>
<evidence type="ECO:0000256" key="4">
    <source>
        <dbReference type="ARBA" id="ARBA00022833"/>
    </source>
</evidence>
<protein>
    <recommendedName>
        <fullName evidence="6">Protein FAR1-RELATED SEQUENCE</fullName>
    </recommendedName>
</protein>
<dbReference type="PROSITE" id="PS50966">
    <property type="entry name" value="ZF_SWIM"/>
    <property type="match status" value="1"/>
</dbReference>
<evidence type="ECO:0000313" key="8">
    <source>
        <dbReference type="EMBL" id="KAJ6820929.1"/>
    </source>
</evidence>
<keyword evidence="6" id="KW-0539">Nucleus</keyword>
<comment type="function">
    <text evidence="6">Putative transcription activator involved in regulating light control of development.</text>
</comment>
<comment type="subcellular location">
    <subcellularLocation>
        <location evidence="6">Nucleus</location>
    </subcellularLocation>
</comment>
<evidence type="ECO:0000256" key="1">
    <source>
        <dbReference type="ARBA" id="ARBA00005889"/>
    </source>
</evidence>
<evidence type="ECO:0000256" key="6">
    <source>
        <dbReference type="RuleBase" id="RU367018"/>
    </source>
</evidence>
<keyword evidence="4 6" id="KW-0862">Zinc</keyword>
<reference evidence="8" key="1">
    <citation type="journal article" date="2023" name="GigaByte">
        <title>Genome assembly of the bearded iris, Iris pallida Lam.</title>
        <authorList>
            <person name="Bruccoleri R.E."/>
            <person name="Oakeley E.J."/>
            <person name="Faust A.M.E."/>
            <person name="Altorfer M."/>
            <person name="Dessus-Babus S."/>
            <person name="Burckhardt D."/>
            <person name="Oertli M."/>
            <person name="Naumann U."/>
            <person name="Petersen F."/>
            <person name="Wong J."/>
        </authorList>
    </citation>
    <scope>NUCLEOTIDE SEQUENCE</scope>
    <source>
        <strain evidence="8">GSM-AAB239-AS_SAM_17_03QT</strain>
    </source>
</reference>
<gene>
    <name evidence="8" type="ORF">M6B38_394375</name>
</gene>
<dbReference type="InterPro" id="IPR004330">
    <property type="entry name" value="FAR1_DNA_bnd_dom"/>
</dbReference>
<keyword evidence="3 5" id="KW-0863">Zinc-finger</keyword>
<reference evidence="8" key="2">
    <citation type="submission" date="2023-04" db="EMBL/GenBank/DDBJ databases">
        <authorList>
            <person name="Bruccoleri R.E."/>
            <person name="Oakeley E.J."/>
            <person name="Faust A.-M."/>
            <person name="Dessus-Babus S."/>
            <person name="Altorfer M."/>
            <person name="Burckhardt D."/>
            <person name="Oertli M."/>
            <person name="Naumann U."/>
            <person name="Petersen F."/>
            <person name="Wong J."/>
        </authorList>
    </citation>
    <scope>NUCLEOTIDE SEQUENCE</scope>
    <source>
        <strain evidence="8">GSM-AAB239-AS_SAM_17_03QT</strain>
        <tissue evidence="8">Leaf</tissue>
    </source>
</reference>